<dbReference type="Pfam" id="PF04956">
    <property type="entry name" value="TrbC"/>
    <property type="match status" value="1"/>
</dbReference>
<feature type="chain" id="PRO_5031088263" evidence="2">
    <location>
        <begin position="31"/>
        <end position="105"/>
    </location>
</feature>
<proteinExistence type="predicted"/>
<comment type="caution">
    <text evidence="3">The sequence shown here is derived from an EMBL/GenBank/DDBJ whole genome shotgun (WGS) entry which is preliminary data.</text>
</comment>
<keyword evidence="1" id="KW-1133">Transmembrane helix</keyword>
<evidence type="ECO:0000313" key="3">
    <source>
        <dbReference type="EMBL" id="MBB6210640.1"/>
    </source>
</evidence>
<organism evidence="3 4">
    <name type="scientific">Novispirillum itersonii</name>
    <name type="common">Aquaspirillum itersonii</name>
    <dbReference type="NCBI Taxonomy" id="189"/>
    <lineage>
        <taxon>Bacteria</taxon>
        <taxon>Pseudomonadati</taxon>
        <taxon>Pseudomonadota</taxon>
        <taxon>Alphaproteobacteria</taxon>
        <taxon>Rhodospirillales</taxon>
        <taxon>Novispirillaceae</taxon>
        <taxon>Novispirillum</taxon>
    </lineage>
</organism>
<sequence>MSKFVEFDARLVTRAVMVALLVTAATPAFAASNGDWIKPFVEMFDNVGMGLAKLVAIVVGLGLLLWGLYTSIMGEFNMKRLGAMVIGGGIGLYGPSAIDTLLGGK</sequence>
<dbReference type="EMBL" id="JACIIX010000007">
    <property type="protein sequence ID" value="MBB6210640.1"/>
    <property type="molecule type" value="Genomic_DNA"/>
</dbReference>
<evidence type="ECO:0000256" key="1">
    <source>
        <dbReference type="SAM" id="Phobius"/>
    </source>
</evidence>
<dbReference type="RefSeq" id="WP_184263471.1">
    <property type="nucleotide sequence ID" value="NZ_JACIIX010000007.1"/>
</dbReference>
<name>A0A7W9ZFV1_NOVIT</name>
<dbReference type="Proteomes" id="UP000544872">
    <property type="component" value="Unassembled WGS sequence"/>
</dbReference>
<evidence type="ECO:0000256" key="2">
    <source>
        <dbReference type="SAM" id="SignalP"/>
    </source>
</evidence>
<evidence type="ECO:0000313" key="4">
    <source>
        <dbReference type="Proteomes" id="UP000544872"/>
    </source>
</evidence>
<reference evidence="3 4" key="1">
    <citation type="submission" date="2020-08" db="EMBL/GenBank/DDBJ databases">
        <title>Genomic Encyclopedia of Type Strains, Phase IV (KMG-IV): sequencing the most valuable type-strain genomes for metagenomic binning, comparative biology and taxonomic classification.</title>
        <authorList>
            <person name="Goeker M."/>
        </authorList>
    </citation>
    <scope>NUCLEOTIDE SEQUENCE [LARGE SCALE GENOMIC DNA]</scope>
    <source>
        <strain evidence="3 4">DSM 11590</strain>
    </source>
</reference>
<keyword evidence="1" id="KW-0472">Membrane</keyword>
<protein>
    <submittedName>
        <fullName evidence="3">Type IV secretory pathway VirB2 component (Pilin)</fullName>
    </submittedName>
</protein>
<feature type="transmembrane region" description="Helical" evidence="1">
    <location>
        <begin position="81"/>
        <end position="98"/>
    </location>
</feature>
<keyword evidence="2" id="KW-0732">Signal</keyword>
<keyword evidence="4" id="KW-1185">Reference proteome</keyword>
<gene>
    <name evidence="3" type="ORF">FHS48_002065</name>
</gene>
<keyword evidence="1" id="KW-0812">Transmembrane</keyword>
<dbReference type="InterPro" id="IPR007039">
    <property type="entry name" value="TrbC/VirB2"/>
</dbReference>
<feature type="signal peptide" evidence="2">
    <location>
        <begin position="1"/>
        <end position="30"/>
    </location>
</feature>
<feature type="transmembrane region" description="Helical" evidence="1">
    <location>
        <begin position="46"/>
        <end position="69"/>
    </location>
</feature>
<dbReference type="AlphaFoldDB" id="A0A7W9ZFV1"/>
<accession>A0A7W9ZFV1</accession>